<sequence length="277" mass="31527">MPYQEKIIKTVMPAKRLKSILEKYLKPTDSIEVHTSLSAFGYIPGGEQSVVRVLKEVVNQGNIIMAAQTADIGDPIEWEDPPATSEARKEIMENMPAFDKETTPIHYIGKTPEYFRTSKDVKRSNHPLYSMCAWGKDADKIARVRDSYDYPFGLNSSVADLYNLDGKVVMLGTNYESCTSLHLADSTIGRPNLTEKAPIKGEDGKTKWITFKNVDDLDKYDDFNDFGSYFEEKYPDLVVKVPILKGYIRIIPVKLLIDEARKYYTKKDKEMAEEANK</sequence>
<dbReference type="OrthoDB" id="7330654at2"/>
<dbReference type="InterPro" id="IPR028345">
    <property type="entry name" value="Antibiotic_NAT-like"/>
</dbReference>
<dbReference type="EMBL" id="AZFU01000016">
    <property type="protein sequence ID" value="KRM04947.1"/>
    <property type="molecule type" value="Genomic_DNA"/>
</dbReference>
<dbReference type="PANTHER" id="PTHR11104">
    <property type="entry name" value="AMINOGLYCOSIDE N3-ACETYLTRANSFERASE"/>
    <property type="match status" value="1"/>
</dbReference>
<keyword evidence="4" id="KW-0046">Antibiotic resistance</keyword>
<evidence type="ECO:0000313" key="5">
    <source>
        <dbReference type="EMBL" id="KRM04947.1"/>
    </source>
</evidence>
<dbReference type="GO" id="GO:0046353">
    <property type="term" value="F:aminoglycoside 3-N-acetyltransferase activity"/>
    <property type="evidence" value="ECO:0007669"/>
    <property type="project" value="UniProtKB-EC"/>
</dbReference>
<keyword evidence="3 4" id="KW-0012">Acyltransferase</keyword>
<organism evidence="5 6">
    <name type="scientific">Lactobacillus kitasatonis DSM 16761 = JCM 1039</name>
    <dbReference type="NCBI Taxonomy" id="1423767"/>
    <lineage>
        <taxon>Bacteria</taxon>
        <taxon>Bacillati</taxon>
        <taxon>Bacillota</taxon>
        <taxon>Bacilli</taxon>
        <taxon>Lactobacillales</taxon>
        <taxon>Lactobacillaceae</taxon>
        <taxon>Lactobacillus</taxon>
    </lineage>
</organism>
<dbReference type="Pfam" id="PF02522">
    <property type="entry name" value="Antibiotic_NAT"/>
    <property type="match status" value="1"/>
</dbReference>
<comment type="similarity">
    <text evidence="1 4">Belongs to the antibiotic N-acetyltransferase family.</text>
</comment>
<evidence type="ECO:0000256" key="2">
    <source>
        <dbReference type="ARBA" id="ARBA00022679"/>
    </source>
</evidence>
<dbReference type="AlphaFoldDB" id="A0A0R1VQC0"/>
<dbReference type="RefSeq" id="WP_025015566.1">
    <property type="nucleotide sequence ID" value="NZ_AZFU01000016.1"/>
</dbReference>
<dbReference type="PATRIC" id="fig|1423767.3.peg.372"/>
<dbReference type="eggNOG" id="COG2746">
    <property type="taxonomic scope" value="Bacteria"/>
</dbReference>
<comment type="catalytic activity">
    <reaction evidence="4">
        <text>a 2-deoxystreptamine antibiotic + acetyl-CoA = an N(3)-acetyl-2-deoxystreptamine antibiotic + CoA + H(+)</text>
        <dbReference type="Rhea" id="RHEA:12665"/>
        <dbReference type="ChEBI" id="CHEBI:15378"/>
        <dbReference type="ChEBI" id="CHEBI:57287"/>
        <dbReference type="ChEBI" id="CHEBI:57288"/>
        <dbReference type="ChEBI" id="CHEBI:57921"/>
        <dbReference type="ChEBI" id="CHEBI:77452"/>
        <dbReference type="EC" id="2.3.1.81"/>
    </reaction>
</comment>
<dbReference type="PANTHER" id="PTHR11104:SF0">
    <property type="entry name" value="SPBETA PROPHAGE-DERIVED AMINOGLYCOSIDE N(3')-ACETYLTRANSFERASE-LIKE PROTEIN YOKD"/>
    <property type="match status" value="1"/>
</dbReference>
<keyword evidence="2 4" id="KW-0808">Transferase</keyword>
<protein>
    <recommendedName>
        <fullName evidence="4">Aminoglycoside N(3)-acetyltransferase</fullName>
        <ecNumber evidence="4">2.3.1.-</ecNumber>
    </recommendedName>
</protein>
<dbReference type="EC" id="2.3.1.-" evidence="4"/>
<reference evidence="5 6" key="1">
    <citation type="journal article" date="2015" name="Genome Announc.">
        <title>Expanding the biotechnology potential of lactobacilli through comparative genomics of 213 strains and associated genera.</title>
        <authorList>
            <person name="Sun Z."/>
            <person name="Harris H.M."/>
            <person name="McCann A."/>
            <person name="Guo C."/>
            <person name="Argimon S."/>
            <person name="Zhang W."/>
            <person name="Yang X."/>
            <person name="Jeffery I.B."/>
            <person name="Cooney J.C."/>
            <person name="Kagawa T.F."/>
            <person name="Liu W."/>
            <person name="Song Y."/>
            <person name="Salvetti E."/>
            <person name="Wrobel A."/>
            <person name="Rasinkangas P."/>
            <person name="Parkhill J."/>
            <person name="Rea M.C."/>
            <person name="O'Sullivan O."/>
            <person name="Ritari J."/>
            <person name="Douillard F.P."/>
            <person name="Paul Ross R."/>
            <person name="Yang R."/>
            <person name="Briner A.E."/>
            <person name="Felis G.E."/>
            <person name="de Vos W.M."/>
            <person name="Barrangou R."/>
            <person name="Klaenhammer T.R."/>
            <person name="Caufield P.W."/>
            <person name="Cui Y."/>
            <person name="Zhang H."/>
            <person name="O'Toole P.W."/>
        </authorList>
    </citation>
    <scope>NUCLEOTIDE SEQUENCE [LARGE SCALE GENOMIC DNA]</scope>
    <source>
        <strain evidence="5 6">DSM 16761</strain>
    </source>
</reference>
<dbReference type="GO" id="GO:0046677">
    <property type="term" value="P:response to antibiotic"/>
    <property type="evidence" value="ECO:0007669"/>
    <property type="project" value="UniProtKB-KW"/>
</dbReference>
<evidence type="ECO:0000256" key="3">
    <source>
        <dbReference type="ARBA" id="ARBA00023315"/>
    </source>
</evidence>
<dbReference type="InterPro" id="IPR003679">
    <property type="entry name" value="Amioglycoside_AcTrfase"/>
</dbReference>
<proteinExistence type="inferred from homology"/>
<evidence type="ECO:0000313" key="6">
    <source>
        <dbReference type="Proteomes" id="UP000051307"/>
    </source>
</evidence>
<dbReference type="SUPFAM" id="SSF110710">
    <property type="entry name" value="TTHA0583/YokD-like"/>
    <property type="match status" value="1"/>
</dbReference>
<dbReference type="Proteomes" id="UP000051307">
    <property type="component" value="Unassembled WGS sequence"/>
</dbReference>
<name>A0A0R1VQC0_9LACO</name>
<gene>
    <name evidence="5" type="ORF">FC59_GL000359</name>
</gene>
<comment type="caution">
    <text evidence="5">The sequence shown here is derived from an EMBL/GenBank/DDBJ whole genome shotgun (WGS) entry which is preliminary data.</text>
</comment>
<evidence type="ECO:0000256" key="1">
    <source>
        <dbReference type="ARBA" id="ARBA00006383"/>
    </source>
</evidence>
<accession>A0A0R1VQC0</accession>
<evidence type="ECO:0000256" key="4">
    <source>
        <dbReference type="RuleBase" id="RU365031"/>
    </source>
</evidence>